<dbReference type="NCBIfam" id="TIGR02215">
    <property type="entry name" value="phage_chp_gp8"/>
    <property type="match status" value="1"/>
</dbReference>
<protein>
    <recommendedName>
        <fullName evidence="2">Phage protein</fullName>
    </recommendedName>
</protein>
<gene>
    <name evidence="1" type="ORF">CFS9_03040</name>
</gene>
<dbReference type="InterPro" id="IPR011738">
    <property type="entry name" value="Phage_CHP"/>
</dbReference>
<dbReference type="Pfam" id="PF05135">
    <property type="entry name" value="Phage_connect_1"/>
    <property type="match status" value="1"/>
</dbReference>
<organism evidence="1">
    <name type="scientific">Flavobacterium sp. CFS9</name>
    <dbReference type="NCBI Taxonomy" id="3143118"/>
    <lineage>
        <taxon>Bacteria</taxon>
        <taxon>Pseudomonadati</taxon>
        <taxon>Bacteroidota</taxon>
        <taxon>Flavobacteriia</taxon>
        <taxon>Flavobacteriales</taxon>
        <taxon>Flavobacteriaceae</taxon>
        <taxon>Flavobacterium</taxon>
    </lineage>
</organism>
<sequence>MVTDSYYKNQEVTVCVTLAEAKKHLRLGTGVNPEDDLIQTYIDAAKEDRQNYINRSIDTRDFVMEVSQFETVNFSVNNDNDEVTEVKCYKQGETVATVLDVDSYKVRPGIVVGTKTITFIDVPQTEKRLDAVIVTVRQGWVTTEVPKALKQSMLLKIADMYERREDRGEIGYNGAADALARAYRKY</sequence>
<proteinExistence type="predicted"/>
<dbReference type="InterPro" id="IPR021146">
    <property type="entry name" value="Phage_gp6-like_head-tail"/>
</dbReference>
<dbReference type="RefSeq" id="WP_369616918.1">
    <property type="nucleotide sequence ID" value="NZ_AP031573.1"/>
</dbReference>
<dbReference type="CDD" id="cd08054">
    <property type="entry name" value="gp6"/>
    <property type="match status" value="1"/>
</dbReference>
<dbReference type="EMBL" id="AP031573">
    <property type="protein sequence ID" value="BFM41663.1"/>
    <property type="molecule type" value="Genomic_DNA"/>
</dbReference>
<evidence type="ECO:0000313" key="1">
    <source>
        <dbReference type="EMBL" id="BFM41663.1"/>
    </source>
</evidence>
<dbReference type="AlphaFoldDB" id="A0AAT9GWP7"/>
<dbReference type="NCBIfam" id="TIGR01560">
    <property type="entry name" value="put_DNA_pack"/>
    <property type="match status" value="1"/>
</dbReference>
<evidence type="ECO:0008006" key="2">
    <source>
        <dbReference type="Google" id="ProtNLM"/>
    </source>
</evidence>
<dbReference type="InterPro" id="IPR006450">
    <property type="entry name" value="Phage_HK97_gp6-like"/>
</dbReference>
<name>A0AAT9GWP7_9FLAO</name>
<reference evidence="1" key="1">
    <citation type="submission" date="2024-05" db="EMBL/GenBank/DDBJ databases">
        <title>Whole-Genome Sequence of CFS9, a Potential Fish Probiotic Isolated from the Body Surface of Silurus asotus.</title>
        <authorList>
            <person name="Kojima M."/>
            <person name="Tobioka K."/>
            <person name="Yokota K."/>
            <person name="Nakatani H."/>
            <person name="Hori K."/>
            <person name="Tamaru Y."/>
            <person name="Okazaki F."/>
        </authorList>
    </citation>
    <scope>NUCLEOTIDE SEQUENCE</scope>
    <source>
        <strain evidence="1">CFS9</strain>
    </source>
</reference>
<dbReference type="Gene3D" id="1.10.3230.30">
    <property type="entry name" value="Phage gp6-like head-tail connector protein"/>
    <property type="match status" value="1"/>
</dbReference>
<accession>A0AAT9GWP7</accession>